<dbReference type="SUPFAM" id="SSF89082">
    <property type="entry name" value="Antibiotic binding domain of TipA-like multidrug resistance regulators"/>
    <property type="match status" value="1"/>
</dbReference>
<dbReference type="STRING" id="31965.AWH51_01630"/>
<dbReference type="InterPro" id="IPR047057">
    <property type="entry name" value="MerR_fam"/>
</dbReference>
<comment type="caution">
    <text evidence="4">The sequence shown here is derived from an EMBL/GenBank/DDBJ whole genome shotgun (WGS) entry which is preliminary data.</text>
</comment>
<dbReference type="GO" id="GO:0003700">
    <property type="term" value="F:DNA-binding transcription factor activity"/>
    <property type="evidence" value="ECO:0007669"/>
    <property type="project" value="InterPro"/>
</dbReference>
<gene>
    <name evidence="4" type="ORF">AWH51_01630</name>
</gene>
<dbReference type="EMBL" id="LQXA01000061">
    <property type="protein sequence ID" value="KZC93750.1"/>
    <property type="molecule type" value="Genomic_DNA"/>
</dbReference>
<dbReference type="OrthoDB" id="9809391at2"/>
<dbReference type="PANTHER" id="PTHR30204">
    <property type="entry name" value="REDOX-CYCLING DRUG-SENSING TRANSCRIPTIONAL ACTIVATOR SOXR"/>
    <property type="match status" value="1"/>
</dbReference>
<name>A0A154UX84_9MICO</name>
<dbReference type="AlphaFoldDB" id="A0A154UX84"/>
<dbReference type="PRINTS" id="PR00040">
    <property type="entry name" value="HTHMERR"/>
</dbReference>
<keyword evidence="1" id="KW-0238">DNA-binding</keyword>
<dbReference type="Pfam" id="PF07739">
    <property type="entry name" value="TipAS"/>
    <property type="match status" value="1"/>
</dbReference>
<sequence length="255" mass="28304">MEWTVTELADRAGISGRTLRHYHRIGLLLPDRIGANGYRHYGPVAVARLQRILLLRETGMSLPDIRAVLDAPETPAAEVRALEAHLVRLAAERALLEQRIAAVEHTLDMRRQGLGPRMDVMLQGFNDAYEDEVVARWGRDAFDAAHGWWHAMGVRRQRAWKARAEGLLMRWREIQEEGHAPGSAAAREHADAHLAWFAEIPGTPAHAGDVPTTAAMVRGVADGYEADPEFHRAFGSEAAARFAATALRERMAHPA</sequence>
<dbReference type="PROSITE" id="PS50937">
    <property type="entry name" value="HTH_MERR_2"/>
    <property type="match status" value="1"/>
</dbReference>
<dbReference type="Proteomes" id="UP000076218">
    <property type="component" value="Unassembled WGS sequence"/>
</dbReference>
<dbReference type="Gene3D" id="1.10.1660.10">
    <property type="match status" value="1"/>
</dbReference>
<dbReference type="CDD" id="cd01106">
    <property type="entry name" value="HTH_TipAL-Mta"/>
    <property type="match status" value="1"/>
</dbReference>
<dbReference type="InterPro" id="IPR036244">
    <property type="entry name" value="TipA-like_antibiotic-bd"/>
</dbReference>
<feature type="domain" description="HTH merR-type" evidence="3">
    <location>
        <begin position="1"/>
        <end position="71"/>
    </location>
</feature>
<dbReference type="InterPro" id="IPR000551">
    <property type="entry name" value="MerR-type_HTH_dom"/>
</dbReference>
<evidence type="ECO:0000259" key="3">
    <source>
        <dbReference type="PROSITE" id="PS50937"/>
    </source>
</evidence>
<dbReference type="Gene3D" id="1.10.490.50">
    <property type="entry name" value="Antibiotic binding domain of TipA-like multidrug resistance regulators"/>
    <property type="match status" value="1"/>
</dbReference>
<evidence type="ECO:0000256" key="1">
    <source>
        <dbReference type="ARBA" id="ARBA00023125"/>
    </source>
</evidence>
<proteinExistence type="predicted"/>
<dbReference type="PANTHER" id="PTHR30204:SF93">
    <property type="entry name" value="HTH MERR-TYPE DOMAIN-CONTAINING PROTEIN"/>
    <property type="match status" value="1"/>
</dbReference>
<dbReference type="RefSeq" id="WP_063072913.1">
    <property type="nucleotide sequence ID" value="NZ_LQXA01000061.1"/>
</dbReference>
<protein>
    <submittedName>
        <fullName evidence="4">MerR family transcriptional regulator</fullName>
    </submittedName>
</protein>
<dbReference type="GO" id="GO:0003677">
    <property type="term" value="F:DNA binding"/>
    <property type="evidence" value="ECO:0007669"/>
    <property type="project" value="UniProtKB-KW"/>
</dbReference>
<organism evidence="4 5">
    <name type="scientific">Clavibacter tessellarius</name>
    <dbReference type="NCBI Taxonomy" id="31965"/>
    <lineage>
        <taxon>Bacteria</taxon>
        <taxon>Bacillati</taxon>
        <taxon>Actinomycetota</taxon>
        <taxon>Actinomycetes</taxon>
        <taxon>Micrococcales</taxon>
        <taxon>Microbacteriaceae</taxon>
        <taxon>Clavibacter</taxon>
    </lineage>
</organism>
<feature type="coiled-coil region" evidence="2">
    <location>
        <begin position="79"/>
        <end position="106"/>
    </location>
</feature>
<dbReference type="Pfam" id="PF13411">
    <property type="entry name" value="MerR_1"/>
    <property type="match status" value="1"/>
</dbReference>
<accession>A0A154UX84</accession>
<dbReference type="SMART" id="SM00422">
    <property type="entry name" value="HTH_MERR"/>
    <property type="match status" value="1"/>
</dbReference>
<evidence type="ECO:0000313" key="5">
    <source>
        <dbReference type="Proteomes" id="UP000076218"/>
    </source>
</evidence>
<dbReference type="SUPFAM" id="SSF46955">
    <property type="entry name" value="Putative DNA-binding domain"/>
    <property type="match status" value="1"/>
</dbReference>
<keyword evidence="2" id="KW-0175">Coiled coil</keyword>
<reference evidence="4 5" key="1">
    <citation type="submission" date="2016-01" db="EMBL/GenBank/DDBJ databases">
        <title>Draft genome sequence of Clavibacter michiganensis subsp. tessellarius DOAB 609.</title>
        <authorList>
            <person name="Tambong J.T."/>
        </authorList>
    </citation>
    <scope>NUCLEOTIDE SEQUENCE [LARGE SCALE GENOMIC DNA]</scope>
    <source>
        <strain evidence="4 5">DOAB 609</strain>
    </source>
</reference>
<dbReference type="InterPro" id="IPR009061">
    <property type="entry name" value="DNA-bd_dom_put_sf"/>
</dbReference>
<dbReference type="InterPro" id="IPR012925">
    <property type="entry name" value="TipAS_dom"/>
</dbReference>
<evidence type="ECO:0000313" key="4">
    <source>
        <dbReference type="EMBL" id="KZC93750.1"/>
    </source>
</evidence>
<evidence type="ECO:0000256" key="2">
    <source>
        <dbReference type="SAM" id="Coils"/>
    </source>
</evidence>